<dbReference type="InterPro" id="IPR049445">
    <property type="entry name" value="TetR_SbtR-like_C"/>
</dbReference>
<dbReference type="Gene3D" id="1.10.357.10">
    <property type="entry name" value="Tetracycline Repressor, domain 2"/>
    <property type="match status" value="1"/>
</dbReference>
<evidence type="ECO:0000313" key="6">
    <source>
        <dbReference type="EMBL" id="GAA4191006.1"/>
    </source>
</evidence>
<evidence type="ECO:0000313" key="7">
    <source>
        <dbReference type="Proteomes" id="UP001501251"/>
    </source>
</evidence>
<dbReference type="Pfam" id="PF21597">
    <property type="entry name" value="TetR_C_43"/>
    <property type="match status" value="1"/>
</dbReference>
<evidence type="ECO:0000256" key="1">
    <source>
        <dbReference type="ARBA" id="ARBA00023015"/>
    </source>
</evidence>
<dbReference type="InterPro" id="IPR050109">
    <property type="entry name" value="HTH-type_TetR-like_transc_reg"/>
</dbReference>
<dbReference type="SUPFAM" id="SSF46689">
    <property type="entry name" value="Homeodomain-like"/>
    <property type="match status" value="1"/>
</dbReference>
<protein>
    <submittedName>
        <fullName evidence="6">TetR/AcrR family transcriptional regulator</fullName>
    </submittedName>
</protein>
<dbReference type="InterPro" id="IPR001647">
    <property type="entry name" value="HTH_TetR"/>
</dbReference>
<evidence type="ECO:0000259" key="5">
    <source>
        <dbReference type="PROSITE" id="PS50977"/>
    </source>
</evidence>
<dbReference type="PROSITE" id="PS50977">
    <property type="entry name" value="HTH_TETR_2"/>
    <property type="match status" value="1"/>
</dbReference>
<evidence type="ECO:0000256" key="3">
    <source>
        <dbReference type="ARBA" id="ARBA00023163"/>
    </source>
</evidence>
<evidence type="ECO:0000256" key="4">
    <source>
        <dbReference type="PROSITE-ProRule" id="PRU00335"/>
    </source>
</evidence>
<comment type="caution">
    <text evidence="6">The sequence shown here is derived from an EMBL/GenBank/DDBJ whole genome shotgun (WGS) entry which is preliminary data.</text>
</comment>
<feature type="domain" description="HTH tetR-type" evidence="5">
    <location>
        <begin position="9"/>
        <end position="67"/>
    </location>
</feature>
<keyword evidence="7" id="KW-1185">Reference proteome</keyword>
<dbReference type="Pfam" id="PF00440">
    <property type="entry name" value="TetR_N"/>
    <property type="match status" value="1"/>
</dbReference>
<gene>
    <name evidence="6" type="ORF">GCM10022252_30180</name>
</gene>
<keyword evidence="1" id="KW-0805">Transcription regulation</keyword>
<keyword evidence="2 4" id="KW-0238">DNA-binding</keyword>
<dbReference type="InterPro" id="IPR009057">
    <property type="entry name" value="Homeodomain-like_sf"/>
</dbReference>
<sequence length="205" mass="22429">MNGRRAQAARNDQVILEAARAVFVADPGAPISAVAERAGVGISALYRRYAGKEDLLRRLCSDGLDRYIAEAEAALTGEDDPWDAFAGFVRRVVETDNHSLVINLAGTFAPGEDLHRASAHANELTIRIFERARDAGVLRPGLAVADVAMVFEQIACLRLGDEARTAEIRDRYLTLVLDGLRLPSADPLPGPPPSVEEVNRRWRFE</sequence>
<organism evidence="6 7">
    <name type="scientific">Streptosporangium oxazolinicum</name>
    <dbReference type="NCBI Taxonomy" id="909287"/>
    <lineage>
        <taxon>Bacteria</taxon>
        <taxon>Bacillati</taxon>
        <taxon>Actinomycetota</taxon>
        <taxon>Actinomycetes</taxon>
        <taxon>Streptosporangiales</taxon>
        <taxon>Streptosporangiaceae</taxon>
        <taxon>Streptosporangium</taxon>
    </lineage>
</organism>
<reference evidence="7" key="1">
    <citation type="journal article" date="2019" name="Int. J. Syst. Evol. Microbiol.">
        <title>The Global Catalogue of Microorganisms (GCM) 10K type strain sequencing project: providing services to taxonomists for standard genome sequencing and annotation.</title>
        <authorList>
            <consortium name="The Broad Institute Genomics Platform"/>
            <consortium name="The Broad Institute Genome Sequencing Center for Infectious Disease"/>
            <person name="Wu L."/>
            <person name="Ma J."/>
        </authorList>
    </citation>
    <scope>NUCLEOTIDE SEQUENCE [LARGE SCALE GENOMIC DNA]</scope>
    <source>
        <strain evidence="7">JCM 17388</strain>
    </source>
</reference>
<evidence type="ECO:0000256" key="2">
    <source>
        <dbReference type="ARBA" id="ARBA00023125"/>
    </source>
</evidence>
<dbReference type="InterPro" id="IPR036271">
    <property type="entry name" value="Tet_transcr_reg_TetR-rel_C_sf"/>
</dbReference>
<keyword evidence="3" id="KW-0804">Transcription</keyword>
<feature type="DNA-binding region" description="H-T-H motif" evidence="4">
    <location>
        <begin position="30"/>
        <end position="49"/>
    </location>
</feature>
<accession>A0ABP8AUR0</accession>
<dbReference type="PANTHER" id="PTHR30055">
    <property type="entry name" value="HTH-TYPE TRANSCRIPTIONAL REGULATOR RUTR"/>
    <property type="match status" value="1"/>
</dbReference>
<name>A0ABP8AUR0_9ACTN</name>
<proteinExistence type="predicted"/>
<dbReference type="EMBL" id="BAABAQ010000004">
    <property type="protein sequence ID" value="GAA4191006.1"/>
    <property type="molecule type" value="Genomic_DNA"/>
</dbReference>
<dbReference type="SUPFAM" id="SSF48498">
    <property type="entry name" value="Tetracyclin repressor-like, C-terminal domain"/>
    <property type="match status" value="1"/>
</dbReference>
<dbReference type="PANTHER" id="PTHR30055:SF234">
    <property type="entry name" value="HTH-TYPE TRANSCRIPTIONAL REGULATOR BETI"/>
    <property type="match status" value="1"/>
</dbReference>
<dbReference type="Proteomes" id="UP001501251">
    <property type="component" value="Unassembled WGS sequence"/>
</dbReference>